<name>A0A3Q9JH09_9GAMM</name>
<keyword evidence="2" id="KW-1185">Reference proteome</keyword>
<accession>A0A3Q9JH09</accession>
<dbReference type="AlphaFoldDB" id="A0A3Q9JH09"/>
<dbReference type="KEGG" id="emo:DM558_00375"/>
<evidence type="ECO:0008006" key="3">
    <source>
        <dbReference type="Google" id="ProtNLM"/>
    </source>
</evidence>
<evidence type="ECO:0000313" key="2">
    <source>
        <dbReference type="Proteomes" id="UP000273143"/>
    </source>
</evidence>
<sequence>MAKSCVSRYCVDWFRVICELDDCKYDIQKISESIEIAYTTIHGWKMGTEPRHADGERLIKLWCKVTGKSRKDLPVLDASCWWSYHL</sequence>
<evidence type="ECO:0000313" key="1">
    <source>
        <dbReference type="EMBL" id="AZS49325.1"/>
    </source>
</evidence>
<reference evidence="2" key="1">
    <citation type="submission" date="2018-06" db="EMBL/GenBank/DDBJ databases">
        <title>Complete genome of Pseudomonas insecticola strain QZS01.</title>
        <authorList>
            <person name="Wang J."/>
            <person name="Su Q."/>
        </authorList>
    </citation>
    <scope>NUCLEOTIDE SEQUENCE [LARGE SCALE GENOMIC DNA]</scope>
    <source>
        <strain evidence="2">QZS01</strain>
    </source>
</reference>
<proteinExistence type="predicted"/>
<organism evidence="1 2">
    <name type="scientific">Entomomonas moraniae</name>
    <dbReference type="NCBI Taxonomy" id="2213226"/>
    <lineage>
        <taxon>Bacteria</taxon>
        <taxon>Pseudomonadati</taxon>
        <taxon>Pseudomonadota</taxon>
        <taxon>Gammaproteobacteria</taxon>
        <taxon>Pseudomonadales</taxon>
        <taxon>Pseudomonadaceae</taxon>
        <taxon>Entomomonas</taxon>
    </lineage>
</organism>
<dbReference type="EMBL" id="CP029822">
    <property type="protein sequence ID" value="AZS49325.1"/>
    <property type="molecule type" value="Genomic_DNA"/>
</dbReference>
<protein>
    <recommendedName>
        <fullName evidence="3">XRE family transcriptional regulator</fullName>
    </recommendedName>
</protein>
<gene>
    <name evidence="1" type="ORF">DM558_00375</name>
</gene>
<dbReference type="Proteomes" id="UP000273143">
    <property type="component" value="Chromosome"/>
</dbReference>